<dbReference type="InterPro" id="IPR004843">
    <property type="entry name" value="Calcineurin-like_PHP"/>
</dbReference>
<dbReference type="PANTHER" id="PTHR34990:SF1">
    <property type="entry name" value="UDP-2,3-DIACYLGLUCOSAMINE HYDROLASE"/>
    <property type="match status" value="1"/>
</dbReference>
<name>C2MCG2_9PORP</name>
<reference evidence="8 9" key="1">
    <citation type="submission" date="2009-04" db="EMBL/GenBank/DDBJ databases">
        <authorList>
            <person name="Sebastian Y."/>
            <person name="Madupu R."/>
            <person name="Durkin A.S."/>
            <person name="Torralba M."/>
            <person name="Methe B."/>
            <person name="Sutton G.G."/>
            <person name="Strausberg R.L."/>
            <person name="Nelson K.E."/>
        </authorList>
    </citation>
    <scope>NUCLEOTIDE SEQUENCE [LARGE SCALE GENOMIC DNA]</scope>
    <source>
        <strain evidence="8 9">60-3</strain>
    </source>
</reference>
<protein>
    <submittedName>
        <fullName evidence="8">Ser/Thr phosphatase family protein</fullName>
    </submittedName>
</protein>
<proteinExistence type="predicted"/>
<dbReference type="GO" id="GO:0008758">
    <property type="term" value="F:UDP-2,3-diacylglucosamine hydrolase activity"/>
    <property type="evidence" value="ECO:0007669"/>
    <property type="project" value="TreeGrafter"/>
</dbReference>
<dbReference type="CDD" id="cd07398">
    <property type="entry name" value="MPP_YbbF-LpxH"/>
    <property type="match status" value="1"/>
</dbReference>
<gene>
    <name evidence="8" type="ORF">PORUE0001_1277</name>
</gene>
<dbReference type="AlphaFoldDB" id="C2MCG2"/>
<organism evidence="8 9">
    <name type="scientific">Porphyromonas uenonis 60-3</name>
    <dbReference type="NCBI Taxonomy" id="596327"/>
    <lineage>
        <taxon>Bacteria</taxon>
        <taxon>Pseudomonadati</taxon>
        <taxon>Bacteroidota</taxon>
        <taxon>Bacteroidia</taxon>
        <taxon>Bacteroidales</taxon>
        <taxon>Porphyromonadaceae</taxon>
        <taxon>Porphyromonas</taxon>
    </lineage>
</organism>
<dbReference type="RefSeq" id="WP_007365554.1">
    <property type="nucleotide sequence ID" value="NZ_ACLR01000176.1"/>
</dbReference>
<dbReference type="PANTHER" id="PTHR34990">
    <property type="entry name" value="UDP-2,3-DIACYLGLUCOSAMINE HYDROLASE-RELATED"/>
    <property type="match status" value="1"/>
</dbReference>
<evidence type="ECO:0000256" key="3">
    <source>
        <dbReference type="ARBA" id="ARBA00022723"/>
    </source>
</evidence>
<dbReference type="eggNOG" id="COG2908">
    <property type="taxonomic scope" value="Bacteria"/>
</dbReference>
<keyword evidence="5" id="KW-0472">Membrane</keyword>
<keyword evidence="3" id="KW-0479">Metal-binding</keyword>
<dbReference type="EMBL" id="ACLR01000176">
    <property type="protein sequence ID" value="EEK16536.1"/>
    <property type="molecule type" value="Genomic_DNA"/>
</dbReference>
<evidence type="ECO:0000313" key="9">
    <source>
        <dbReference type="Proteomes" id="UP000003303"/>
    </source>
</evidence>
<keyword evidence="9" id="KW-1185">Reference proteome</keyword>
<evidence type="ECO:0000259" key="7">
    <source>
        <dbReference type="Pfam" id="PF00149"/>
    </source>
</evidence>
<dbReference type="GO" id="GO:0016020">
    <property type="term" value="C:membrane"/>
    <property type="evidence" value="ECO:0007669"/>
    <property type="project" value="GOC"/>
</dbReference>
<dbReference type="InterPro" id="IPR043461">
    <property type="entry name" value="LpxH-like"/>
</dbReference>
<sequence>MGAIYFLSDAHLGSPYHDDPRRAELRLVAWLRSIADDAEAVYLLGDMLDYWFDYKYVVPRGSVRFLATLADLVEQGVEVHYIMGNHDLWLTDYFTQELGVIVHRDTIVCQLKGRTFRLSHGHREYALRYKKERWLFGTFESRLARCLYAAIHPRWTVGFAQRWAYRNRLRQMRAANDPSRPGYNPQMNVERDEWLVQYTKELIPQHPEIDYYIYGHRHLLLNLSLPNDRRCIILGDWIHYNSYARWDGESLTIGLYEEP</sequence>
<dbReference type="Proteomes" id="UP000003303">
    <property type="component" value="Unassembled WGS sequence"/>
</dbReference>
<evidence type="ECO:0000256" key="1">
    <source>
        <dbReference type="ARBA" id="ARBA00022475"/>
    </source>
</evidence>
<keyword evidence="6" id="KW-0464">Manganese</keyword>
<keyword evidence="1" id="KW-1003">Cell membrane</keyword>
<dbReference type="Gene3D" id="3.60.21.10">
    <property type="match status" value="1"/>
</dbReference>
<dbReference type="GO" id="GO:0046872">
    <property type="term" value="F:metal ion binding"/>
    <property type="evidence" value="ECO:0007669"/>
    <property type="project" value="UniProtKB-KW"/>
</dbReference>
<accession>C2MCG2</accession>
<keyword evidence="2" id="KW-0997">Cell inner membrane</keyword>
<keyword evidence="4" id="KW-0378">Hydrolase</keyword>
<comment type="caution">
    <text evidence="8">The sequence shown here is derived from an EMBL/GenBank/DDBJ whole genome shotgun (WGS) entry which is preliminary data.</text>
</comment>
<dbReference type="STRING" id="596327.PORUE0001_1277"/>
<feature type="domain" description="Calcineurin-like phosphoesterase" evidence="7">
    <location>
        <begin position="4"/>
        <end position="218"/>
    </location>
</feature>
<dbReference type="GO" id="GO:0009245">
    <property type="term" value="P:lipid A biosynthetic process"/>
    <property type="evidence" value="ECO:0007669"/>
    <property type="project" value="TreeGrafter"/>
</dbReference>
<evidence type="ECO:0000256" key="2">
    <source>
        <dbReference type="ARBA" id="ARBA00022519"/>
    </source>
</evidence>
<evidence type="ECO:0000256" key="4">
    <source>
        <dbReference type="ARBA" id="ARBA00022801"/>
    </source>
</evidence>
<evidence type="ECO:0000256" key="5">
    <source>
        <dbReference type="ARBA" id="ARBA00023136"/>
    </source>
</evidence>
<dbReference type="InterPro" id="IPR029052">
    <property type="entry name" value="Metallo-depent_PP-like"/>
</dbReference>
<evidence type="ECO:0000313" key="8">
    <source>
        <dbReference type="EMBL" id="EEK16536.1"/>
    </source>
</evidence>
<dbReference type="Pfam" id="PF00149">
    <property type="entry name" value="Metallophos"/>
    <property type="match status" value="1"/>
</dbReference>
<evidence type="ECO:0000256" key="6">
    <source>
        <dbReference type="ARBA" id="ARBA00023211"/>
    </source>
</evidence>
<dbReference type="SUPFAM" id="SSF56300">
    <property type="entry name" value="Metallo-dependent phosphatases"/>
    <property type="match status" value="1"/>
</dbReference>
<dbReference type="OrthoDB" id="9802481at2"/>